<dbReference type="SMART" id="SM00869">
    <property type="entry name" value="Autotransporter"/>
    <property type="match status" value="1"/>
</dbReference>
<dbReference type="Gene3D" id="2.60.40.10">
    <property type="entry name" value="Immunoglobulins"/>
    <property type="match status" value="10"/>
</dbReference>
<dbReference type="SMART" id="SM00429">
    <property type="entry name" value="IPT"/>
    <property type="match status" value="4"/>
</dbReference>
<keyword evidence="4" id="KW-1185">Reference proteome</keyword>
<dbReference type="InterPro" id="IPR015919">
    <property type="entry name" value="Cadherin-like_sf"/>
</dbReference>
<dbReference type="OrthoDB" id="5720638at2"/>
<dbReference type="Pfam" id="PF05345">
    <property type="entry name" value="He_PIG"/>
    <property type="match status" value="4"/>
</dbReference>
<comment type="caution">
    <text evidence="3">The sequence shown here is derived from an EMBL/GenBank/DDBJ whole genome shotgun (WGS) entry which is preliminary data.</text>
</comment>
<dbReference type="GO" id="GO:0016020">
    <property type="term" value="C:membrane"/>
    <property type="evidence" value="ECO:0007669"/>
    <property type="project" value="InterPro"/>
</dbReference>
<reference evidence="3 4" key="1">
    <citation type="submission" date="2018-03" db="EMBL/GenBank/DDBJ databases">
        <title>The draft genome of Mesorhizobium soli JCM 19897.</title>
        <authorList>
            <person name="Li L."/>
            <person name="Liu L."/>
            <person name="Liang L."/>
            <person name="Wang T."/>
            <person name="Zhang X."/>
        </authorList>
    </citation>
    <scope>NUCLEOTIDE SEQUENCE [LARGE SCALE GENOMIC DNA]</scope>
    <source>
        <strain evidence="3 4">JCM 19897</strain>
    </source>
</reference>
<dbReference type="SUPFAM" id="SSF49313">
    <property type="entry name" value="Cadherin-like"/>
    <property type="match status" value="3"/>
</dbReference>
<protein>
    <submittedName>
        <fullName evidence="3">Hemagglutinin</fullName>
    </submittedName>
</protein>
<dbReference type="InterPro" id="IPR005546">
    <property type="entry name" value="Autotransporte_beta"/>
</dbReference>
<sequence>MFLNRFFVEFLNYFGSAARVFSTSAAYQSVTSLRARCTPALHRIRFLLLTVFLQLGLGVPAAYALSPACTSLSSLDTTSYTDTFLAGSFDSGESVTVSYTDDGGDDANNPISADHVLVQDADFSDAYGYNYDSSKRKVGLHSLAVTSSQLTSTGLSLNIKTGTHIGTVSIRCTGSVSAPSITAQPSSSTISAGANTIFSVTASNATGYQWQVDQGAGFTNITNGAPYSGATASTLTITGATAGMNGYLYRVIVSGSTAPVATSNTAALTVNAAPVPTITAASPNSGSTAGGTTVTLTGTNLTGATAVTFGGTAATGVTVNSATQITATTPAHAAGAVNVVVTTPGGSATLSNGYTYVVPAPIAGAVSATVDANSSGNPITLSLSGGPATSVAVATQATHGTATASGTSITYTPTANYAGADTFTYTATNAGGTSSPATVSITVNAIVPGSPLIGSATAGNAQASVSFTAPASNGGSAITNYTVTSNPDGITATGAASPITVTGLTNGTAYTFTVTATNAVGTGSASAASNAVTPTGTPTLTATSPNTGTTAGGTIVTLTGSNLTGATAVTFGGTAATGFTVNSATQITATTPAHAAGAVNVSVTTLGGSATLTNGYIYAPTITLSPSADGLTGATAGAAYSQTITASGGTAPYAYAITSGSLPSGLTLSAAGVISGTPREAGPFNFTITATDAGSSTGSQAYGLYVSGPTFSVSPTSLPSPTIDVAYSQTILFSGGTAPYAYAFTGTLPTGLSLNATTGELSGTPTAGGTFEFSIVAKDSTTGSGSPYYASGTYTVVVDAVAPTLSSVSPSSGNIAGGTAVVLTGSNLTGATAVTFGGTAATGFTVNSATQITATTPAHSVGAVDVVVITSGGAATRTNGYTYAQSSDATLFNLTISSGTLSPSFASGTDSYTASVANGVSSVSVTPTVSESHATVVVNGSAATSGSPSSIPLNVGDTTITILVTAQDGSTKTYTLEVTRAEAAPIADNFQTMVAANSSGNPITLSLSGGAATSVAVATQANHGTATASGTTISYTPAAGYSGSDSFTYTASNESGTSAPATVTITVTAPTLSFTPYSGALASGVVGTAYSQAVTASGGVGPYTYVVIGSLPANLSLNSSTGVISGTPTATGNASFMLQATDRYGYSVAATYSIDIGAAAPTVISLRPNSGSTAGGTTVTLMGSDLAGATAVSFGGTPATSFTVIGNALITATTPAHAAGKVDVVVTTPGGTVTMVTAYTYTVPALALSPASGALTSGTTGVAYAGVTISASGGTAPYSYAVTSGSLPAGLALGSAGDISGTPTTTESARFTVTVTDANGTAGSASYTLAVATGSPTVEDKTVPAGTTPADVRLDAGATGGPFDGAELVSVEPANAGRAEITWGDYAAAGPVTPVGWYLKFTPNPAYSGQVRVRFRLTNALGSSNTGTVTYTLGFDEAEVKQDIDTRVRGFVQTRQNMIASTIEVPGLMERRRMQTASDPVAARMSSSADGVTLGFGTSLAQMQAARDGADGATTALSLPFNVWVDGTLLAHNRKENGGKWGSFGMVSLGADYLLSEKALVGLSFHYDRMTDPTDADAKLTGNGWLAGPYASFEIGKNVFWDASLLYGGSSNDIGTEFWDGSFDTRRWLFDSAIKGQWQLDDVTVLTPKLRAVYFSERVEDYAVRNGAGDTIELDGFAQEQLRVSLGAEIARSFTLADGSTLTPKLGATAGYSGLDGSGLFGSVSTGLSLQAVNGWSVDGGLLFNIERHGEKSVGAKAGVSSRF</sequence>
<feature type="domain" description="Autotransporter" evidence="2">
    <location>
        <begin position="1516"/>
        <end position="1764"/>
    </location>
</feature>
<dbReference type="GO" id="GO:0005509">
    <property type="term" value="F:calcium ion binding"/>
    <property type="evidence" value="ECO:0007669"/>
    <property type="project" value="InterPro"/>
</dbReference>
<accession>A0A2P7SNK0</accession>
<dbReference type="EMBL" id="PXYL01000001">
    <property type="protein sequence ID" value="PSJ63991.1"/>
    <property type="molecule type" value="Genomic_DNA"/>
</dbReference>
<dbReference type="SMART" id="SM00060">
    <property type="entry name" value="FN3"/>
    <property type="match status" value="1"/>
</dbReference>
<evidence type="ECO:0000259" key="2">
    <source>
        <dbReference type="PROSITE" id="PS51208"/>
    </source>
</evidence>
<dbReference type="CDD" id="cd00102">
    <property type="entry name" value="IPT"/>
    <property type="match status" value="3"/>
</dbReference>
<dbReference type="Gene3D" id="2.40.128.130">
    <property type="entry name" value="Autotransporter beta-domain"/>
    <property type="match status" value="1"/>
</dbReference>
<dbReference type="Gene3D" id="2.60.40.3440">
    <property type="match status" value="2"/>
</dbReference>
<dbReference type="SUPFAM" id="SSF81296">
    <property type="entry name" value="E set domains"/>
    <property type="match status" value="4"/>
</dbReference>
<dbReference type="Proteomes" id="UP000240653">
    <property type="component" value="Unassembled WGS sequence"/>
</dbReference>
<dbReference type="InterPro" id="IPR013783">
    <property type="entry name" value="Ig-like_fold"/>
</dbReference>
<dbReference type="PROSITE" id="PS50853">
    <property type="entry name" value="FN3"/>
    <property type="match status" value="1"/>
</dbReference>
<evidence type="ECO:0000313" key="3">
    <source>
        <dbReference type="EMBL" id="PSJ63991.1"/>
    </source>
</evidence>
<dbReference type="InterPro" id="IPR002909">
    <property type="entry name" value="IPT_dom"/>
</dbReference>
<proteinExistence type="predicted"/>
<dbReference type="Pfam" id="PF00041">
    <property type="entry name" value="fn3"/>
    <property type="match status" value="1"/>
</dbReference>
<dbReference type="Pfam" id="PF01833">
    <property type="entry name" value="TIG"/>
    <property type="match status" value="4"/>
</dbReference>
<dbReference type="InterPro" id="IPR014756">
    <property type="entry name" value="Ig_E-set"/>
</dbReference>
<dbReference type="CDD" id="cd00063">
    <property type="entry name" value="FN3"/>
    <property type="match status" value="1"/>
</dbReference>
<evidence type="ECO:0000259" key="1">
    <source>
        <dbReference type="PROSITE" id="PS50853"/>
    </source>
</evidence>
<dbReference type="PANTHER" id="PTHR22625">
    <property type="entry name" value="PLEXIN"/>
    <property type="match status" value="1"/>
</dbReference>
<dbReference type="Pfam" id="PF12733">
    <property type="entry name" value="Cadherin-like"/>
    <property type="match status" value="1"/>
</dbReference>
<dbReference type="InterPro" id="IPR031148">
    <property type="entry name" value="Plexin"/>
</dbReference>
<evidence type="ECO:0000313" key="4">
    <source>
        <dbReference type="Proteomes" id="UP000240653"/>
    </source>
</evidence>
<dbReference type="GO" id="GO:0017154">
    <property type="term" value="F:semaphorin receptor activity"/>
    <property type="evidence" value="ECO:0007669"/>
    <property type="project" value="InterPro"/>
</dbReference>
<dbReference type="PROSITE" id="PS51208">
    <property type="entry name" value="AUTOTRANSPORTER"/>
    <property type="match status" value="1"/>
</dbReference>
<feature type="domain" description="Fibronectin type-III" evidence="1">
    <location>
        <begin position="447"/>
        <end position="536"/>
    </location>
</feature>
<name>A0A2P7SNK0_9HYPH</name>
<dbReference type="PANTHER" id="PTHR22625:SF70">
    <property type="entry name" value="PLEXIN A, ISOFORM A"/>
    <property type="match status" value="1"/>
</dbReference>
<dbReference type="SUPFAM" id="SSF49265">
    <property type="entry name" value="Fibronectin type III"/>
    <property type="match status" value="1"/>
</dbReference>
<dbReference type="InterPro" id="IPR003961">
    <property type="entry name" value="FN3_dom"/>
</dbReference>
<dbReference type="InterPro" id="IPR036709">
    <property type="entry name" value="Autotransporte_beta_dom_sf"/>
</dbReference>
<dbReference type="InterPro" id="IPR036116">
    <property type="entry name" value="FN3_sf"/>
</dbReference>
<gene>
    <name evidence="3" type="ORF">C7I85_02445</name>
</gene>
<dbReference type="Pfam" id="PF17963">
    <property type="entry name" value="Big_9"/>
    <property type="match status" value="2"/>
</dbReference>
<organism evidence="3 4">
    <name type="scientific">Pseudaminobacter soli</name>
    <name type="common">ex Li et al. 2025</name>
    <dbReference type="NCBI Taxonomy" id="1295366"/>
    <lineage>
        <taxon>Bacteria</taxon>
        <taxon>Pseudomonadati</taxon>
        <taxon>Pseudomonadota</taxon>
        <taxon>Alphaproteobacteria</taxon>
        <taxon>Hyphomicrobiales</taxon>
        <taxon>Phyllobacteriaceae</taxon>
        <taxon>Pseudaminobacter</taxon>
    </lineage>
</organism>
<dbReference type="SUPFAM" id="SSF103515">
    <property type="entry name" value="Autotransporter"/>
    <property type="match status" value="1"/>
</dbReference>
<dbReference type="InterPro" id="IPR025883">
    <property type="entry name" value="Cadherin-like_domain"/>
</dbReference>